<dbReference type="SUPFAM" id="SSF54928">
    <property type="entry name" value="RNA-binding domain, RBD"/>
    <property type="match status" value="1"/>
</dbReference>
<gene>
    <name evidence="13" type="ORF">EZS28_036410</name>
</gene>
<dbReference type="InterPro" id="IPR011009">
    <property type="entry name" value="Kinase-like_dom_sf"/>
</dbReference>
<evidence type="ECO:0000259" key="12">
    <source>
        <dbReference type="PROSITE" id="PS50102"/>
    </source>
</evidence>
<dbReference type="InterPro" id="IPR000719">
    <property type="entry name" value="Prot_kinase_dom"/>
</dbReference>
<dbReference type="InterPro" id="IPR008271">
    <property type="entry name" value="Ser/Thr_kinase_AS"/>
</dbReference>
<protein>
    <recommendedName>
        <fullName evidence="1">non-specific serine/threonine protein kinase</fullName>
        <ecNumber evidence="1">2.7.11.1</ecNumber>
    </recommendedName>
</protein>
<keyword evidence="4" id="KW-0547">Nucleotide-binding</keyword>
<dbReference type="Gene3D" id="3.30.70.330">
    <property type="match status" value="1"/>
</dbReference>
<dbReference type="InterPro" id="IPR036465">
    <property type="entry name" value="vWFA_dom_sf"/>
</dbReference>
<feature type="region of interest" description="Disordered" evidence="10">
    <location>
        <begin position="188"/>
        <end position="211"/>
    </location>
</feature>
<comment type="catalytic activity">
    <reaction evidence="8">
        <text>L-seryl-[protein] + ATP = O-phospho-L-seryl-[protein] + ADP + H(+)</text>
        <dbReference type="Rhea" id="RHEA:17989"/>
        <dbReference type="Rhea" id="RHEA-COMP:9863"/>
        <dbReference type="Rhea" id="RHEA-COMP:11604"/>
        <dbReference type="ChEBI" id="CHEBI:15378"/>
        <dbReference type="ChEBI" id="CHEBI:29999"/>
        <dbReference type="ChEBI" id="CHEBI:30616"/>
        <dbReference type="ChEBI" id="CHEBI:83421"/>
        <dbReference type="ChEBI" id="CHEBI:456216"/>
        <dbReference type="EC" id="2.7.11.1"/>
    </reaction>
</comment>
<evidence type="ECO:0000256" key="3">
    <source>
        <dbReference type="ARBA" id="ARBA00022679"/>
    </source>
</evidence>
<evidence type="ECO:0000256" key="6">
    <source>
        <dbReference type="ARBA" id="ARBA00022840"/>
    </source>
</evidence>
<dbReference type="Gene3D" id="1.10.510.10">
    <property type="entry name" value="Transferase(Phosphotransferase) domain 1"/>
    <property type="match status" value="1"/>
</dbReference>
<accession>A0A5J4UD14</accession>
<dbReference type="Pfam" id="PF00069">
    <property type="entry name" value="Pkinase"/>
    <property type="match status" value="1"/>
</dbReference>
<keyword evidence="3" id="KW-0808">Transferase</keyword>
<dbReference type="InterPro" id="IPR035979">
    <property type="entry name" value="RBD_domain_sf"/>
</dbReference>
<dbReference type="PANTHER" id="PTHR44899">
    <property type="entry name" value="CAMK FAMILY PROTEIN KINASE"/>
    <property type="match status" value="1"/>
</dbReference>
<evidence type="ECO:0000256" key="2">
    <source>
        <dbReference type="ARBA" id="ARBA00022527"/>
    </source>
</evidence>
<keyword evidence="2" id="KW-0723">Serine/threonine-protein kinase</keyword>
<dbReference type="Gene3D" id="3.30.200.20">
    <property type="entry name" value="Phosphorylase Kinase, domain 1"/>
    <property type="match status" value="1"/>
</dbReference>
<evidence type="ECO:0000256" key="4">
    <source>
        <dbReference type="ARBA" id="ARBA00022741"/>
    </source>
</evidence>
<dbReference type="EC" id="2.7.11.1" evidence="1"/>
<feature type="compositionally biased region" description="Low complexity" evidence="10">
    <location>
        <begin position="190"/>
        <end position="209"/>
    </location>
</feature>
<dbReference type="Gene3D" id="3.40.50.410">
    <property type="entry name" value="von Willebrand factor, type A domain"/>
    <property type="match status" value="1"/>
</dbReference>
<evidence type="ECO:0000256" key="1">
    <source>
        <dbReference type="ARBA" id="ARBA00012513"/>
    </source>
</evidence>
<dbReference type="OrthoDB" id="68483at2759"/>
<dbReference type="InterPro" id="IPR012677">
    <property type="entry name" value="Nucleotide-bd_a/b_plait_sf"/>
</dbReference>
<keyword evidence="5" id="KW-0418">Kinase</keyword>
<dbReference type="PROSITE" id="PS00108">
    <property type="entry name" value="PROTEIN_KINASE_ST"/>
    <property type="match status" value="1"/>
</dbReference>
<evidence type="ECO:0000256" key="8">
    <source>
        <dbReference type="ARBA" id="ARBA00048679"/>
    </source>
</evidence>
<comment type="caution">
    <text evidence="13">The sequence shown here is derived from an EMBL/GenBank/DDBJ whole genome shotgun (WGS) entry which is preliminary data.</text>
</comment>
<dbReference type="EMBL" id="SNRW01017712">
    <property type="protein sequence ID" value="KAA6368063.1"/>
    <property type="molecule type" value="Genomic_DNA"/>
</dbReference>
<evidence type="ECO:0000259" key="11">
    <source>
        <dbReference type="PROSITE" id="PS50011"/>
    </source>
</evidence>
<dbReference type="SUPFAM" id="SSF56112">
    <property type="entry name" value="Protein kinase-like (PK-like)"/>
    <property type="match status" value="1"/>
</dbReference>
<dbReference type="PROSITE" id="PS50102">
    <property type="entry name" value="RRM"/>
    <property type="match status" value="1"/>
</dbReference>
<dbReference type="Pfam" id="PF00076">
    <property type="entry name" value="RRM_1"/>
    <property type="match status" value="1"/>
</dbReference>
<dbReference type="Proteomes" id="UP000324800">
    <property type="component" value="Unassembled WGS sequence"/>
</dbReference>
<dbReference type="PROSITE" id="PS50011">
    <property type="entry name" value="PROTEIN_KINASE_DOM"/>
    <property type="match status" value="1"/>
</dbReference>
<dbReference type="SUPFAM" id="SSF53300">
    <property type="entry name" value="vWA-like"/>
    <property type="match status" value="1"/>
</dbReference>
<feature type="domain" description="Protein kinase" evidence="11">
    <location>
        <begin position="263"/>
        <end position="409"/>
    </location>
</feature>
<feature type="domain" description="RRM" evidence="12">
    <location>
        <begin position="5"/>
        <end position="82"/>
    </location>
</feature>
<reference evidence="13 14" key="1">
    <citation type="submission" date="2019-03" db="EMBL/GenBank/DDBJ databases">
        <title>Single cell metagenomics reveals metabolic interactions within the superorganism composed of flagellate Streblomastix strix and complex community of Bacteroidetes bacteria on its surface.</title>
        <authorList>
            <person name="Treitli S.C."/>
            <person name="Kolisko M."/>
            <person name="Husnik F."/>
            <person name="Keeling P."/>
            <person name="Hampl V."/>
        </authorList>
    </citation>
    <scope>NUCLEOTIDE SEQUENCE [LARGE SCALE GENOMIC DNA]</scope>
    <source>
        <strain evidence="13">ST1C</strain>
    </source>
</reference>
<organism evidence="13 14">
    <name type="scientific">Streblomastix strix</name>
    <dbReference type="NCBI Taxonomy" id="222440"/>
    <lineage>
        <taxon>Eukaryota</taxon>
        <taxon>Metamonada</taxon>
        <taxon>Preaxostyla</taxon>
        <taxon>Oxymonadida</taxon>
        <taxon>Streblomastigidae</taxon>
        <taxon>Streblomastix</taxon>
    </lineage>
</organism>
<dbReference type="GO" id="GO:0005524">
    <property type="term" value="F:ATP binding"/>
    <property type="evidence" value="ECO:0007669"/>
    <property type="project" value="UniProtKB-KW"/>
</dbReference>
<dbReference type="AlphaFoldDB" id="A0A5J4UD14"/>
<dbReference type="SMART" id="SM00220">
    <property type="entry name" value="S_TKc"/>
    <property type="match status" value="1"/>
</dbReference>
<evidence type="ECO:0000256" key="7">
    <source>
        <dbReference type="ARBA" id="ARBA00047899"/>
    </source>
</evidence>
<evidence type="ECO:0000256" key="5">
    <source>
        <dbReference type="ARBA" id="ARBA00022777"/>
    </source>
</evidence>
<sequence>MLNFTSLNISNIPYYIEESELIDYISQFGEIKDIQYSPHIPGQARFAEVEFKNHEAAEAIIFLSPQQRLFGGVILQVSQNLRQKKDIQRRDGVNFKAALQLATEIFSEKLDEDKRRIVLFTSNSCNSDVSAECNILESMGVRIDVVGFGEIDIQTLTKLIIGDGRVFVYDNMEGIEQEFNQIAEDNFDAEPQPTESSASTSSSPSTQLSIYHQSNNNQSNCPIANSQETVQFITAINVDTQSESFKYPTTIQGISTSLKKSDFTVMKLLGKGAFGSVWLVRQIITQQLMAWKKILFSSDKERNSFFIENEDTAYILLEYCSGGDMRKYIENVKSQNQTISSDQAWEFIAQFAVAINQLHSKRIIHGDLKPENTLITNNNKIKLADFGLARKLKESRGFATSNHGGTFYE</sequence>
<dbReference type="CDD" id="cd00590">
    <property type="entry name" value="RRM_SF"/>
    <property type="match status" value="1"/>
</dbReference>
<proteinExistence type="predicted"/>
<evidence type="ECO:0000313" key="13">
    <source>
        <dbReference type="EMBL" id="KAA6368063.1"/>
    </source>
</evidence>
<keyword evidence="9" id="KW-0694">RNA-binding</keyword>
<dbReference type="InterPro" id="IPR000504">
    <property type="entry name" value="RRM_dom"/>
</dbReference>
<dbReference type="GO" id="GO:0003723">
    <property type="term" value="F:RNA binding"/>
    <property type="evidence" value="ECO:0007669"/>
    <property type="project" value="UniProtKB-UniRule"/>
</dbReference>
<evidence type="ECO:0000256" key="10">
    <source>
        <dbReference type="SAM" id="MobiDB-lite"/>
    </source>
</evidence>
<comment type="catalytic activity">
    <reaction evidence="7">
        <text>L-threonyl-[protein] + ATP = O-phospho-L-threonyl-[protein] + ADP + H(+)</text>
        <dbReference type="Rhea" id="RHEA:46608"/>
        <dbReference type="Rhea" id="RHEA-COMP:11060"/>
        <dbReference type="Rhea" id="RHEA-COMP:11605"/>
        <dbReference type="ChEBI" id="CHEBI:15378"/>
        <dbReference type="ChEBI" id="CHEBI:30013"/>
        <dbReference type="ChEBI" id="CHEBI:30616"/>
        <dbReference type="ChEBI" id="CHEBI:61977"/>
        <dbReference type="ChEBI" id="CHEBI:456216"/>
        <dbReference type="EC" id="2.7.11.1"/>
    </reaction>
</comment>
<dbReference type="GO" id="GO:0004674">
    <property type="term" value="F:protein serine/threonine kinase activity"/>
    <property type="evidence" value="ECO:0007669"/>
    <property type="project" value="UniProtKB-KW"/>
</dbReference>
<evidence type="ECO:0000256" key="9">
    <source>
        <dbReference type="PROSITE-ProRule" id="PRU00176"/>
    </source>
</evidence>
<dbReference type="SMART" id="SM00360">
    <property type="entry name" value="RRM"/>
    <property type="match status" value="1"/>
</dbReference>
<name>A0A5J4UD14_9EUKA</name>
<dbReference type="InterPro" id="IPR051131">
    <property type="entry name" value="NEK_Ser/Thr_kinase_NIMA"/>
</dbReference>
<keyword evidence="6" id="KW-0067">ATP-binding</keyword>
<evidence type="ECO:0000313" key="14">
    <source>
        <dbReference type="Proteomes" id="UP000324800"/>
    </source>
</evidence>